<name>A0A0C1M0D6_9LACO</name>
<evidence type="ECO:0000256" key="1">
    <source>
        <dbReference type="ARBA" id="ARBA00009437"/>
    </source>
</evidence>
<protein>
    <submittedName>
        <fullName evidence="6">Transcriptional regulator</fullName>
    </submittedName>
</protein>
<evidence type="ECO:0000256" key="4">
    <source>
        <dbReference type="ARBA" id="ARBA00023163"/>
    </source>
</evidence>
<keyword evidence="2" id="KW-0805">Transcription regulation</keyword>
<dbReference type="InterPro" id="IPR000847">
    <property type="entry name" value="LysR_HTH_N"/>
</dbReference>
<dbReference type="Proteomes" id="UP000031397">
    <property type="component" value="Unassembled WGS sequence"/>
</dbReference>
<dbReference type="GeneID" id="74912735"/>
<dbReference type="RefSeq" id="WP_052236534.1">
    <property type="nucleotide sequence ID" value="NZ_JOJZ01000007.1"/>
</dbReference>
<dbReference type="AlphaFoldDB" id="A0A0C1M0D6"/>
<dbReference type="PANTHER" id="PTHR30419:SF8">
    <property type="entry name" value="NITROGEN ASSIMILATION TRANSCRIPTIONAL ACTIVATOR-RELATED"/>
    <property type="match status" value="1"/>
</dbReference>
<evidence type="ECO:0000256" key="2">
    <source>
        <dbReference type="ARBA" id="ARBA00023015"/>
    </source>
</evidence>
<proteinExistence type="inferred from homology"/>
<dbReference type="Gene3D" id="1.10.10.10">
    <property type="entry name" value="Winged helix-like DNA-binding domain superfamily/Winged helix DNA-binding domain"/>
    <property type="match status" value="1"/>
</dbReference>
<evidence type="ECO:0000313" key="6">
    <source>
        <dbReference type="EMBL" id="KID42575.1"/>
    </source>
</evidence>
<organism evidence="6 7">
    <name type="scientific">Fructilactobacillus fructivorans</name>
    <dbReference type="NCBI Taxonomy" id="1614"/>
    <lineage>
        <taxon>Bacteria</taxon>
        <taxon>Bacillati</taxon>
        <taxon>Bacillota</taxon>
        <taxon>Bacilli</taxon>
        <taxon>Lactobacillales</taxon>
        <taxon>Lactobacillaceae</taxon>
        <taxon>Fructilactobacillus</taxon>
    </lineage>
</organism>
<dbReference type="Gene3D" id="3.40.190.10">
    <property type="entry name" value="Periplasmic binding protein-like II"/>
    <property type="match status" value="1"/>
</dbReference>
<dbReference type="InterPro" id="IPR036390">
    <property type="entry name" value="WH_DNA-bd_sf"/>
</dbReference>
<dbReference type="CDD" id="cd05466">
    <property type="entry name" value="PBP2_LTTR_substrate"/>
    <property type="match status" value="1"/>
</dbReference>
<dbReference type="PRINTS" id="PR00039">
    <property type="entry name" value="HTHLYSR"/>
</dbReference>
<dbReference type="PANTHER" id="PTHR30419">
    <property type="entry name" value="HTH-TYPE TRANSCRIPTIONAL REGULATOR YBHD"/>
    <property type="match status" value="1"/>
</dbReference>
<accession>A0A0C1M0D6</accession>
<dbReference type="EMBL" id="JOJZ01000007">
    <property type="protein sequence ID" value="KID42575.1"/>
    <property type="molecule type" value="Genomic_DNA"/>
</dbReference>
<comment type="caution">
    <text evidence="6">The sequence shown here is derived from an EMBL/GenBank/DDBJ whole genome shotgun (WGS) entry which is preliminary data.</text>
</comment>
<comment type="similarity">
    <text evidence="1">Belongs to the LysR transcriptional regulatory family.</text>
</comment>
<evidence type="ECO:0000313" key="7">
    <source>
        <dbReference type="Proteomes" id="UP000031397"/>
    </source>
</evidence>
<dbReference type="GO" id="GO:0003700">
    <property type="term" value="F:DNA-binding transcription factor activity"/>
    <property type="evidence" value="ECO:0007669"/>
    <property type="project" value="InterPro"/>
</dbReference>
<dbReference type="SUPFAM" id="SSF53850">
    <property type="entry name" value="Periplasmic binding protein-like II"/>
    <property type="match status" value="1"/>
</dbReference>
<dbReference type="InterPro" id="IPR005119">
    <property type="entry name" value="LysR_subst-bd"/>
</dbReference>
<dbReference type="GO" id="GO:0003677">
    <property type="term" value="F:DNA binding"/>
    <property type="evidence" value="ECO:0007669"/>
    <property type="project" value="UniProtKB-KW"/>
</dbReference>
<dbReference type="PROSITE" id="PS50931">
    <property type="entry name" value="HTH_LYSR"/>
    <property type="match status" value="1"/>
</dbReference>
<keyword evidence="3" id="KW-0238">DNA-binding</keyword>
<keyword evidence="4" id="KW-0804">Transcription</keyword>
<gene>
    <name evidence="6" type="ORF">LfDm3_0027</name>
</gene>
<dbReference type="InterPro" id="IPR036388">
    <property type="entry name" value="WH-like_DNA-bd_sf"/>
</dbReference>
<dbReference type="SUPFAM" id="SSF46785">
    <property type="entry name" value="Winged helix' DNA-binding domain"/>
    <property type="match status" value="1"/>
</dbReference>
<sequence>MRESKRESLFSSKALVYFLQLSESLNYTKAAGVLGITQPALSQQIKKLENKLHANLFYSVGKQIHLTDAGYTLKNATEEVYGILDNATDEIESYSSSIRGTIKVGILSAIEDEIFENFALYFYEKNPDLRIEMYMLTQQTLISDLESGKIDLAIMYLPNEKLHNWKGMAIKPILHDTLCYVHHDKSKVGSKINLKKVEGPMVGYPNGYYFNQFLKNIYSAKRYEMPKMVACFTRPVQIMEFALSSGLNTILPKTFMMTRDRSKMAEKILTILKSFLTFPFRPSPFIVILKMVSHG</sequence>
<evidence type="ECO:0000256" key="3">
    <source>
        <dbReference type="ARBA" id="ARBA00023125"/>
    </source>
</evidence>
<feature type="domain" description="HTH lysR-type" evidence="5">
    <location>
        <begin position="10"/>
        <end position="67"/>
    </location>
</feature>
<dbReference type="Pfam" id="PF00126">
    <property type="entry name" value="HTH_1"/>
    <property type="match status" value="1"/>
</dbReference>
<dbReference type="OrthoDB" id="9803735at2"/>
<dbReference type="InterPro" id="IPR050950">
    <property type="entry name" value="HTH-type_LysR_regulators"/>
</dbReference>
<evidence type="ECO:0000259" key="5">
    <source>
        <dbReference type="PROSITE" id="PS50931"/>
    </source>
</evidence>
<dbReference type="PATRIC" id="fig|1614.7.peg.19"/>
<keyword evidence="7" id="KW-1185">Reference proteome</keyword>
<dbReference type="Pfam" id="PF03466">
    <property type="entry name" value="LysR_substrate"/>
    <property type="match status" value="1"/>
</dbReference>
<dbReference type="GO" id="GO:0005829">
    <property type="term" value="C:cytosol"/>
    <property type="evidence" value="ECO:0007669"/>
    <property type="project" value="TreeGrafter"/>
</dbReference>
<reference evidence="6 7" key="1">
    <citation type="submission" date="2014-06" db="EMBL/GenBank/DDBJ databases">
        <title>Functional and comparative genomic analyses of the Drosophila gut microbiota identify candidate symbiosis factors.</title>
        <authorList>
            <person name="Newell P.D."/>
            <person name="Chaston J.M."/>
            <person name="Douglas A.E."/>
        </authorList>
    </citation>
    <scope>NUCLEOTIDE SEQUENCE [LARGE SCALE GENOMIC DNA]</scope>
    <source>
        <strain evidence="6 7">DmCS_002</strain>
    </source>
</reference>